<evidence type="ECO:0000256" key="4">
    <source>
        <dbReference type="ARBA" id="ARBA00023295"/>
    </source>
</evidence>
<evidence type="ECO:0000256" key="2">
    <source>
        <dbReference type="ARBA" id="ARBA00022801"/>
    </source>
</evidence>
<keyword evidence="11" id="KW-1185">Reference proteome</keyword>
<feature type="signal peptide" evidence="7">
    <location>
        <begin position="1"/>
        <end position="19"/>
    </location>
</feature>
<keyword evidence="4 5" id="KW-0326">Glycosidase</keyword>
<evidence type="ECO:0000313" key="9">
    <source>
        <dbReference type="EMBL" id="ETN59211.1"/>
    </source>
</evidence>
<proteinExistence type="predicted"/>
<dbReference type="VEuPathDB" id="VectorBase:ADAC009195"/>
<evidence type="ECO:0000256" key="6">
    <source>
        <dbReference type="SAM" id="MobiDB-lite"/>
    </source>
</evidence>
<dbReference type="Gene3D" id="3.20.20.80">
    <property type="entry name" value="Glycosidases"/>
    <property type="match status" value="2"/>
</dbReference>
<dbReference type="FunFam" id="3.20.20.80:FF:000179">
    <property type="entry name" value="Chitinase"/>
    <property type="match status" value="1"/>
</dbReference>
<dbReference type="PROSITE" id="PS51910">
    <property type="entry name" value="GH18_2"/>
    <property type="match status" value="2"/>
</dbReference>
<dbReference type="PANTHER" id="PTHR11177:SF360">
    <property type="entry name" value="CHITINASE 4-RELATED"/>
    <property type="match status" value="1"/>
</dbReference>
<reference evidence="9 11" key="1">
    <citation type="journal article" date="2010" name="BMC Genomics">
        <title>Combination of measures distinguishes pre-miRNAs from other stem-loops in the genome of the newly sequenced Anopheles darlingi.</title>
        <authorList>
            <person name="Mendes N.D."/>
            <person name="Freitas A.T."/>
            <person name="Vasconcelos A.T."/>
            <person name="Sagot M.F."/>
        </authorList>
    </citation>
    <scope>NUCLEOTIDE SEQUENCE</scope>
</reference>
<feature type="domain" description="GH18" evidence="8">
    <location>
        <begin position="479"/>
        <end position="846"/>
    </location>
</feature>
<dbReference type="OMA" id="AYWDAQT"/>
<dbReference type="HOGENOM" id="CLU_010844_1_0_1"/>
<dbReference type="GO" id="GO:0006032">
    <property type="term" value="P:chitin catabolic process"/>
    <property type="evidence" value="ECO:0007669"/>
    <property type="project" value="TreeGrafter"/>
</dbReference>
<evidence type="ECO:0000259" key="8">
    <source>
        <dbReference type="PROSITE" id="PS51910"/>
    </source>
</evidence>
<dbReference type="InterPro" id="IPR029070">
    <property type="entry name" value="Chitinase_insertion_sf"/>
</dbReference>
<dbReference type="GO" id="GO:0008061">
    <property type="term" value="F:chitin binding"/>
    <property type="evidence" value="ECO:0007669"/>
    <property type="project" value="InterPro"/>
</dbReference>
<reference evidence="9" key="2">
    <citation type="submission" date="2010-05" db="EMBL/GenBank/DDBJ databases">
        <authorList>
            <person name="Almeida L.G."/>
            <person name="Nicolas M.F."/>
            <person name="Souza R.C."/>
            <person name="Vasconcelos A.T.R."/>
        </authorList>
    </citation>
    <scope>NUCLEOTIDE SEQUENCE</scope>
</reference>
<reference evidence="10" key="4">
    <citation type="submission" date="2015-06" db="UniProtKB">
        <authorList>
            <consortium name="EnsemblMetazoa"/>
        </authorList>
    </citation>
    <scope>IDENTIFICATION</scope>
</reference>
<dbReference type="GO" id="GO:0005975">
    <property type="term" value="P:carbohydrate metabolic process"/>
    <property type="evidence" value="ECO:0007669"/>
    <property type="project" value="InterPro"/>
</dbReference>
<dbReference type="InterPro" id="IPR001579">
    <property type="entry name" value="Glyco_hydro_18_chit_AS"/>
</dbReference>
<accession>W5J5E8</accession>
<keyword evidence="3" id="KW-1015">Disulfide bond</keyword>
<dbReference type="EMBL" id="ADMH02002098">
    <property type="protein sequence ID" value="ETN59211.1"/>
    <property type="molecule type" value="Genomic_DNA"/>
</dbReference>
<dbReference type="FunFam" id="3.10.50.10:FF:000001">
    <property type="entry name" value="Chitinase 3-like 1"/>
    <property type="match status" value="2"/>
</dbReference>
<feature type="chain" id="PRO_5010154882" evidence="7">
    <location>
        <begin position="20"/>
        <end position="1085"/>
    </location>
</feature>
<sequence>MRVLLVAGLLLISISSLYAATDRVVCYFGSWATYRTGNGKFEVENIDPNLCTHIIYTFVGLDTKGNVKILDSWLDVSLNGYSRFVQLKQRNPKVKLFVAIGGWSEGSATYSTMANSDLLRAVFVESSVAFVKRYGFDGFDIDWEYPTLRGGAFEDRVGFIKLLRDLRARFDQEGLLLSIATAATEDYLRSAYNVPEINRYVHFVNLMAYDLHAYWDGQTGANAPLYANAWETGYTTSMLNVDDCVRAWLDGGLDPAKLNLGVPVFGHTFKLSSTSDTRVGAPTVGPGDAGPYTLEPGTLVCEKLKAGGYTTAFNEQQQVPYAYKGNQWISYDNAYSIALKVQYAKKMKLGGVMVWSIESDDAKGVCGEGAHPITSTVYREVFGSGGAPTTTTTTKPITTTTPARPIVTTTTTARPITTTAPIRQTTTTPRPAITTTTTPATTLVCPASGFLRDPTNCAQFYQCYPGLNAFNRSNIIIPDTVFCYFNNDATFRVGNGMVTVDDINPALCTHVVYNAITLTSTGTIQLLDSYTDVSQGSFQRLLALRQRYPGVVFMIGCGGEATSSKVLSKLMSSDVLRRQAITSIMNFLLNEYSFGGLDFNWQYPVLKGGNPEDRYNFVAFLKELSANLHMYGRVLSLTVAPTSDYFRSSYDVPSIAQYVDFLSIQAFDLHAFWSGRTGHQAPMHPRGDELTSYETEQNTDSIVSAWLSSGAPAAKLLLGVTANVNTIKLLSASDNGVGARTAGRGKGGPYTLTEGMLSYHELCEASAKGGWVTTLDRTQMAYYVTAGDQWMTYDDPRILEQKASYIVSRGLGGIAMFNAENDDVHNYCRGGSYPLLRSINQGLSRKIEGDDSLSTSATTPTTRVTTPTTRVTTPTTRVTTPTTRVTVPITTTKPPAPGVVVFPQYCPANGYYVDPSNCGVYYRCIPNGVENVRHAANYLADKSKSRRAECLPPEERTGVTKLSPSGCSLQLLDLAQASQRYSGSDSLLAPDRAAAGGAGGAWLSWPKDLHKPNFTNIVPTEGAQQRMHNFVNMQIEHEITAIEQRFARRKQRFRPARRSRPGVVVTVKVSLWRYSNPEQGTNQTQ</sequence>
<dbReference type="Proteomes" id="UP000000673">
    <property type="component" value="Unassembled WGS sequence"/>
</dbReference>
<keyword evidence="2 5" id="KW-0378">Hydrolase</keyword>
<feature type="region of interest" description="Disordered" evidence="6">
    <location>
        <begin position="847"/>
        <end position="881"/>
    </location>
</feature>
<dbReference type="SUPFAM" id="SSF51445">
    <property type="entry name" value="(Trans)glycosidases"/>
    <property type="match status" value="2"/>
</dbReference>
<dbReference type="SUPFAM" id="SSF54556">
    <property type="entry name" value="Chitinase insertion domain"/>
    <property type="match status" value="2"/>
</dbReference>
<dbReference type="InterPro" id="IPR001223">
    <property type="entry name" value="Glyco_hydro18_cat"/>
</dbReference>
<evidence type="ECO:0000256" key="5">
    <source>
        <dbReference type="RuleBase" id="RU000489"/>
    </source>
</evidence>
<dbReference type="Pfam" id="PF00704">
    <property type="entry name" value="Glyco_hydro_18"/>
    <property type="match status" value="2"/>
</dbReference>
<evidence type="ECO:0000256" key="1">
    <source>
        <dbReference type="ARBA" id="ARBA00022729"/>
    </source>
</evidence>
<protein>
    <submittedName>
        <fullName evidence="9">Chitinase</fullName>
    </submittedName>
</protein>
<dbReference type="STRING" id="43151.W5J5E8"/>
<dbReference type="CDD" id="cd02872">
    <property type="entry name" value="GH18_chitolectin_chitotriosidase"/>
    <property type="match status" value="1"/>
</dbReference>
<dbReference type="GO" id="GO:0005576">
    <property type="term" value="C:extracellular region"/>
    <property type="evidence" value="ECO:0007669"/>
    <property type="project" value="TreeGrafter"/>
</dbReference>
<dbReference type="InterPro" id="IPR011583">
    <property type="entry name" value="Chitinase_II/V-like_cat"/>
</dbReference>
<name>W5J5E8_ANODA</name>
<dbReference type="InterPro" id="IPR050314">
    <property type="entry name" value="Glycosyl_Hydrlase_18"/>
</dbReference>
<dbReference type="InterPro" id="IPR017853">
    <property type="entry name" value="GH"/>
</dbReference>
<organism evidence="9">
    <name type="scientific">Anopheles darlingi</name>
    <name type="common">Mosquito</name>
    <dbReference type="NCBI Taxonomy" id="43151"/>
    <lineage>
        <taxon>Eukaryota</taxon>
        <taxon>Metazoa</taxon>
        <taxon>Ecdysozoa</taxon>
        <taxon>Arthropoda</taxon>
        <taxon>Hexapoda</taxon>
        <taxon>Insecta</taxon>
        <taxon>Pterygota</taxon>
        <taxon>Neoptera</taxon>
        <taxon>Endopterygota</taxon>
        <taxon>Diptera</taxon>
        <taxon>Nematocera</taxon>
        <taxon>Culicoidea</taxon>
        <taxon>Culicidae</taxon>
        <taxon>Anophelinae</taxon>
        <taxon>Anopheles</taxon>
    </lineage>
</organism>
<evidence type="ECO:0000313" key="10">
    <source>
        <dbReference type="EnsemblMetazoa" id="ADAC009195-PA"/>
    </source>
</evidence>
<reference evidence="9" key="3">
    <citation type="journal article" date="2013" name="Nucleic Acids Res.">
        <title>The genome of Anopheles darlingi, the main neotropical malaria vector.</title>
        <authorList>
            <person name="Marinotti O."/>
            <person name="Cerqueira G.C."/>
            <person name="de Almeida L.G."/>
            <person name="Ferro M.I."/>
            <person name="Loreto E.L."/>
            <person name="Zaha A."/>
            <person name="Teixeira S.M."/>
            <person name="Wespiser A.R."/>
            <person name="Almeida E Silva A."/>
            <person name="Schlindwein A.D."/>
            <person name="Pacheco A.C."/>
            <person name="Silva A.L."/>
            <person name="Graveley B.R."/>
            <person name="Walenz B.P."/>
            <person name="Lima Bde A."/>
            <person name="Ribeiro C.A."/>
            <person name="Nunes-Silva C.G."/>
            <person name="de Carvalho C.R."/>
            <person name="Soares C.M."/>
            <person name="de Menezes C.B."/>
            <person name="Matiolli C."/>
            <person name="Caffrey D."/>
            <person name="Araujo D.A."/>
            <person name="de Oliveira D.M."/>
            <person name="Golenbock D."/>
            <person name="Grisard E.C."/>
            <person name="Fantinatti-Garboggini F."/>
            <person name="de Carvalho F.M."/>
            <person name="Barcellos F.G."/>
            <person name="Prosdocimi F."/>
            <person name="May G."/>
            <person name="Azevedo Junior G.M."/>
            <person name="Guimaraes G.M."/>
            <person name="Goldman G.H."/>
            <person name="Padilha I.Q."/>
            <person name="Batista Jda S."/>
            <person name="Ferro J.A."/>
            <person name="Ribeiro J.M."/>
            <person name="Fietto J.L."/>
            <person name="Dabbas K.M."/>
            <person name="Cerdeira L."/>
            <person name="Agnez-Lima L.F."/>
            <person name="Brocchi M."/>
            <person name="de Carvalho M.O."/>
            <person name="Teixeira Mde M."/>
            <person name="Diniz Maia Mde M."/>
            <person name="Goldman M.H."/>
            <person name="Cruz Schneider M.P."/>
            <person name="Felipe M.S."/>
            <person name="Hungria M."/>
            <person name="Nicolas M.F."/>
            <person name="Pereira M."/>
            <person name="Montes M.A."/>
            <person name="Cantao M.E."/>
            <person name="Vincentz M."/>
            <person name="Rafael M.S."/>
            <person name="Silverman N."/>
            <person name="Stoco P.H."/>
            <person name="Souza R.C."/>
            <person name="Vicentini R."/>
            <person name="Gazzinelli R.T."/>
            <person name="Neves Rde O."/>
            <person name="Silva R."/>
            <person name="Astolfi-Filho S."/>
            <person name="Maciel T.E."/>
            <person name="Urmenyi T.P."/>
            <person name="Tadei W.P."/>
            <person name="Camargo E.P."/>
            <person name="de Vasconcelos A.T."/>
        </authorList>
    </citation>
    <scope>NUCLEOTIDE SEQUENCE</scope>
</reference>
<dbReference type="eggNOG" id="KOG2806">
    <property type="taxonomic scope" value="Eukaryota"/>
</dbReference>
<feature type="compositionally biased region" description="Low complexity" evidence="6">
    <location>
        <begin position="858"/>
        <end position="881"/>
    </location>
</feature>
<evidence type="ECO:0000313" key="11">
    <source>
        <dbReference type="Proteomes" id="UP000000673"/>
    </source>
</evidence>
<dbReference type="Gene3D" id="3.10.50.10">
    <property type="match status" value="2"/>
</dbReference>
<dbReference type="PROSITE" id="PS01095">
    <property type="entry name" value="GH18_1"/>
    <property type="match status" value="1"/>
</dbReference>
<gene>
    <name evidence="9" type="ORF">AND_009195</name>
</gene>
<dbReference type="SMART" id="SM00636">
    <property type="entry name" value="Glyco_18"/>
    <property type="match status" value="2"/>
</dbReference>
<dbReference type="GO" id="GO:0004568">
    <property type="term" value="F:chitinase activity"/>
    <property type="evidence" value="ECO:0007669"/>
    <property type="project" value="TreeGrafter"/>
</dbReference>
<evidence type="ECO:0000256" key="3">
    <source>
        <dbReference type="ARBA" id="ARBA00023157"/>
    </source>
</evidence>
<dbReference type="AlphaFoldDB" id="W5J5E8"/>
<feature type="domain" description="GH18" evidence="8">
    <location>
        <begin position="22"/>
        <end position="384"/>
    </location>
</feature>
<dbReference type="EnsemblMetazoa" id="ADAC009195-RA">
    <property type="protein sequence ID" value="ADAC009195-PA"/>
    <property type="gene ID" value="ADAC009195"/>
</dbReference>
<keyword evidence="1 7" id="KW-0732">Signal</keyword>
<dbReference type="PANTHER" id="PTHR11177">
    <property type="entry name" value="CHITINASE"/>
    <property type="match status" value="1"/>
</dbReference>
<evidence type="ECO:0000256" key="7">
    <source>
        <dbReference type="SAM" id="SignalP"/>
    </source>
</evidence>
<dbReference type="VEuPathDB" id="VectorBase:ADAR2_008997"/>